<reference evidence="12" key="1">
    <citation type="submission" date="2025-08" db="UniProtKB">
        <authorList>
            <consortium name="Ensembl"/>
        </authorList>
    </citation>
    <scope>IDENTIFICATION</scope>
</reference>
<keyword evidence="5" id="KW-0391">Immunity</keyword>
<dbReference type="PANTHER" id="PTHR25465">
    <property type="entry name" value="B-BOX DOMAIN CONTAINING"/>
    <property type="match status" value="1"/>
</dbReference>
<keyword evidence="1" id="KW-0399">Innate immunity</keyword>
<evidence type="ECO:0000256" key="5">
    <source>
        <dbReference type="ARBA" id="ARBA00022859"/>
    </source>
</evidence>
<evidence type="ECO:0000256" key="8">
    <source>
        <dbReference type="SAM" id="MobiDB-lite"/>
    </source>
</evidence>
<dbReference type="InterPro" id="IPR058030">
    <property type="entry name" value="TRIM8/14/16/25/29/45/65_CC"/>
</dbReference>
<dbReference type="PROSITE" id="PS00518">
    <property type="entry name" value="ZF_RING_1"/>
    <property type="match status" value="1"/>
</dbReference>
<dbReference type="InterPro" id="IPR013083">
    <property type="entry name" value="Znf_RING/FYVE/PHD"/>
</dbReference>
<dbReference type="InterPro" id="IPR051051">
    <property type="entry name" value="E3_ubiq-ligase_TRIM/RNF"/>
</dbReference>
<evidence type="ECO:0000256" key="2">
    <source>
        <dbReference type="ARBA" id="ARBA00022723"/>
    </source>
</evidence>
<evidence type="ECO:0000256" key="6">
    <source>
        <dbReference type="PROSITE-ProRule" id="PRU00024"/>
    </source>
</evidence>
<feature type="domain" description="B box-type" evidence="10">
    <location>
        <begin position="149"/>
        <end position="189"/>
    </location>
</feature>
<dbReference type="SMART" id="SM00336">
    <property type="entry name" value="BBOX"/>
    <property type="match status" value="1"/>
</dbReference>
<dbReference type="InterPro" id="IPR017907">
    <property type="entry name" value="Znf_RING_CS"/>
</dbReference>
<dbReference type="InterPro" id="IPR027370">
    <property type="entry name" value="Znf-RING_euk"/>
</dbReference>
<evidence type="ECO:0000313" key="12">
    <source>
        <dbReference type="Ensembl" id="ENSGMOP00000053369.1"/>
    </source>
</evidence>
<keyword evidence="13" id="KW-1185">Reference proteome</keyword>
<keyword evidence="2" id="KW-0479">Metal-binding</keyword>
<evidence type="ECO:0000256" key="4">
    <source>
        <dbReference type="ARBA" id="ARBA00022833"/>
    </source>
</evidence>
<dbReference type="Ensembl" id="ENSGMOT00000027487.1">
    <property type="protein sequence ID" value="ENSGMOP00000053369.1"/>
    <property type="gene ID" value="ENSGMOG00000032553.1"/>
</dbReference>
<organism evidence="12 13">
    <name type="scientific">Gadus morhua</name>
    <name type="common">Atlantic cod</name>
    <dbReference type="NCBI Taxonomy" id="8049"/>
    <lineage>
        <taxon>Eukaryota</taxon>
        <taxon>Metazoa</taxon>
        <taxon>Chordata</taxon>
        <taxon>Craniata</taxon>
        <taxon>Vertebrata</taxon>
        <taxon>Euteleostomi</taxon>
        <taxon>Actinopterygii</taxon>
        <taxon>Neopterygii</taxon>
        <taxon>Teleostei</taxon>
        <taxon>Neoteleostei</taxon>
        <taxon>Acanthomorphata</taxon>
        <taxon>Zeiogadaria</taxon>
        <taxon>Gadariae</taxon>
        <taxon>Gadiformes</taxon>
        <taxon>Gadoidei</taxon>
        <taxon>Gadidae</taxon>
        <taxon>Gadus</taxon>
    </lineage>
</organism>
<evidence type="ECO:0000256" key="3">
    <source>
        <dbReference type="ARBA" id="ARBA00022771"/>
    </source>
</evidence>
<dbReference type="Pfam" id="PF00622">
    <property type="entry name" value="SPRY"/>
    <property type="match status" value="1"/>
</dbReference>
<dbReference type="SMART" id="SM00184">
    <property type="entry name" value="RING"/>
    <property type="match status" value="1"/>
</dbReference>
<feature type="coiled-coil region" evidence="7">
    <location>
        <begin position="262"/>
        <end position="296"/>
    </location>
</feature>
<dbReference type="GeneTree" id="ENSGT01150000286950"/>
<dbReference type="SUPFAM" id="SSF49899">
    <property type="entry name" value="Concanavalin A-like lectins/glucanases"/>
    <property type="match status" value="1"/>
</dbReference>
<dbReference type="Gene3D" id="3.30.40.10">
    <property type="entry name" value="Zinc/RING finger domain, C3HC4 (zinc finger)"/>
    <property type="match status" value="1"/>
</dbReference>
<proteinExistence type="predicted"/>
<dbReference type="SUPFAM" id="SSF57845">
    <property type="entry name" value="B-box zinc-binding domain"/>
    <property type="match status" value="1"/>
</dbReference>
<keyword evidence="3 6" id="KW-0863">Zinc-finger</keyword>
<name>A0A8C5BZR6_GADMO</name>
<dbReference type="OMA" id="EHKNHDV"/>
<dbReference type="Gene3D" id="2.60.120.920">
    <property type="match status" value="1"/>
</dbReference>
<dbReference type="Pfam" id="PF25600">
    <property type="entry name" value="TRIM_CC"/>
    <property type="match status" value="1"/>
</dbReference>
<dbReference type="Proteomes" id="UP000694546">
    <property type="component" value="Chromosome 8"/>
</dbReference>
<dbReference type="GO" id="GO:0008270">
    <property type="term" value="F:zinc ion binding"/>
    <property type="evidence" value="ECO:0007669"/>
    <property type="project" value="UniProtKB-KW"/>
</dbReference>
<feature type="compositionally biased region" description="Basic and acidic residues" evidence="8">
    <location>
        <begin position="186"/>
        <end position="202"/>
    </location>
</feature>
<dbReference type="InterPro" id="IPR043136">
    <property type="entry name" value="B30.2/SPRY_sf"/>
</dbReference>
<dbReference type="Pfam" id="PF00643">
    <property type="entry name" value="zf-B_box"/>
    <property type="match status" value="1"/>
</dbReference>
<dbReference type="PANTHER" id="PTHR25465:SF5">
    <property type="entry name" value="E3 UBIQUITIN_ISG15 LIGASE TRIM25-RELATED"/>
    <property type="match status" value="1"/>
</dbReference>
<dbReference type="PROSITE" id="PS50188">
    <property type="entry name" value="B302_SPRY"/>
    <property type="match status" value="1"/>
</dbReference>
<reference evidence="12" key="2">
    <citation type="submission" date="2025-09" db="UniProtKB">
        <authorList>
            <consortium name="Ensembl"/>
        </authorList>
    </citation>
    <scope>IDENTIFICATION</scope>
</reference>
<dbReference type="InterPro" id="IPR001841">
    <property type="entry name" value="Znf_RING"/>
</dbReference>
<evidence type="ECO:0000259" key="11">
    <source>
        <dbReference type="PROSITE" id="PS50188"/>
    </source>
</evidence>
<keyword evidence="4" id="KW-0862">Zinc</keyword>
<dbReference type="InterPro" id="IPR013320">
    <property type="entry name" value="ConA-like_dom_sf"/>
</dbReference>
<dbReference type="SUPFAM" id="SSF57850">
    <property type="entry name" value="RING/U-box"/>
    <property type="match status" value="1"/>
</dbReference>
<dbReference type="AlphaFoldDB" id="A0A8C5BZR6"/>
<dbReference type="GO" id="GO:0045087">
    <property type="term" value="P:innate immune response"/>
    <property type="evidence" value="ECO:0007669"/>
    <property type="project" value="UniProtKB-KW"/>
</dbReference>
<evidence type="ECO:0000259" key="9">
    <source>
        <dbReference type="PROSITE" id="PS50089"/>
    </source>
</evidence>
<dbReference type="Pfam" id="PF13445">
    <property type="entry name" value="zf-RING_UBOX"/>
    <property type="match status" value="1"/>
</dbReference>
<dbReference type="Gene3D" id="4.10.830.40">
    <property type="match status" value="1"/>
</dbReference>
<dbReference type="InterPro" id="IPR001870">
    <property type="entry name" value="B30.2/SPRY"/>
</dbReference>
<feature type="domain" description="B30.2/SPRY" evidence="11">
    <location>
        <begin position="310"/>
        <end position="505"/>
    </location>
</feature>
<accession>A0A8C5BZR6</accession>
<protein>
    <submittedName>
        <fullName evidence="12">Uncharacterized protein</fullName>
    </submittedName>
</protein>
<evidence type="ECO:0000259" key="10">
    <source>
        <dbReference type="PROSITE" id="PS50119"/>
    </source>
</evidence>
<dbReference type="Gene3D" id="3.30.160.60">
    <property type="entry name" value="Classic Zinc Finger"/>
    <property type="match status" value="1"/>
</dbReference>
<dbReference type="InterPro" id="IPR003877">
    <property type="entry name" value="SPRY_dom"/>
</dbReference>
<dbReference type="CDD" id="cd19769">
    <property type="entry name" value="Bbox2_TRIM16-like"/>
    <property type="match status" value="1"/>
</dbReference>
<dbReference type="InterPro" id="IPR000315">
    <property type="entry name" value="Znf_B-box"/>
</dbReference>
<dbReference type="PROSITE" id="PS50119">
    <property type="entry name" value="ZF_BBOX"/>
    <property type="match status" value="1"/>
</dbReference>
<dbReference type="PROSITE" id="PS50089">
    <property type="entry name" value="ZF_RING_2"/>
    <property type="match status" value="1"/>
</dbReference>
<feature type="domain" description="RING-type" evidence="9">
    <location>
        <begin position="15"/>
        <end position="58"/>
    </location>
</feature>
<evidence type="ECO:0000256" key="1">
    <source>
        <dbReference type="ARBA" id="ARBA00022588"/>
    </source>
</evidence>
<evidence type="ECO:0000313" key="13">
    <source>
        <dbReference type="Proteomes" id="UP000694546"/>
    </source>
</evidence>
<keyword evidence="7" id="KW-0175">Coiled coil</keyword>
<feature type="region of interest" description="Disordered" evidence="8">
    <location>
        <begin position="186"/>
        <end position="205"/>
    </location>
</feature>
<evidence type="ECO:0000256" key="7">
    <source>
        <dbReference type="SAM" id="Coils"/>
    </source>
</evidence>
<sequence length="511" mass="58287">MAQQNSLLDQDRYCCSICLEQLCNPGTLTCGHSYCLDCIRQHWDNQALRGVYSCPQCRQTFERRPALVKNTILADVMEDLKRTRLRDTPPDHCYAGPEDVGCDVCTGRKMKAIKTCLVCLVSYCEDHLQSHYLVAGLKRHKLVEPTADLQNNICPRHNEVMNVFCRQDQQAICHLCSIEEHRSHDTVSAEAERNERQKELSGHQRATRARVKEVEQDLEVLQQEMDSINLSADEAVKRADEISADHIRSIERRRSEVIEETRTEQKAGLKRIQDLRKSLEQELVQMKRSGDDLDRLSQTQSHVTFLQKYPWNNSIRRSTRRPTKEAPVEVLLPEQPHTRAQFLTYSCEMGIDPSTTRLLLTRSNRGVFKQVGTAGGCRSKEILTGRHYWEVKWRAGFVAITVGYKDSSWIHQGFGKDSQSWALIIRLDAVQFQHNGITTLIPGPPPSRVGVYLDYRAGTLCFYSISDTMTLLQGVQTTFTQPLYAGLRLDGLTAEALVKSVTLYYRLTVLG</sequence>